<dbReference type="EMBL" id="PGOL01002258">
    <property type="protein sequence ID" value="PKI49258.1"/>
    <property type="molecule type" value="Genomic_DNA"/>
</dbReference>
<feature type="compositionally biased region" description="Basic and acidic residues" evidence="1">
    <location>
        <begin position="340"/>
        <end position="357"/>
    </location>
</feature>
<name>A0A2I0IZ32_PUNGR</name>
<protein>
    <submittedName>
        <fullName evidence="2">Uncharacterized protein</fullName>
    </submittedName>
</protein>
<gene>
    <name evidence="2" type="ORF">CRG98_030367</name>
</gene>
<comment type="caution">
    <text evidence="2">The sequence shown here is derived from an EMBL/GenBank/DDBJ whole genome shotgun (WGS) entry which is preliminary data.</text>
</comment>
<reference evidence="2 3" key="1">
    <citation type="submission" date="2017-11" db="EMBL/GenBank/DDBJ databases">
        <title>De-novo sequencing of pomegranate (Punica granatum L.) genome.</title>
        <authorList>
            <person name="Akparov Z."/>
            <person name="Amiraslanov A."/>
            <person name="Hajiyeva S."/>
            <person name="Abbasov M."/>
            <person name="Kaur K."/>
            <person name="Hamwieh A."/>
            <person name="Solovyev V."/>
            <person name="Salamov A."/>
            <person name="Braich B."/>
            <person name="Kosarev P."/>
            <person name="Mahmoud A."/>
            <person name="Hajiyev E."/>
            <person name="Babayeva S."/>
            <person name="Izzatullayeva V."/>
            <person name="Mammadov A."/>
            <person name="Mammadov A."/>
            <person name="Sharifova S."/>
            <person name="Ojaghi J."/>
            <person name="Eynullazada K."/>
            <person name="Bayramov B."/>
            <person name="Abdulazimova A."/>
            <person name="Shahmuradov I."/>
        </authorList>
    </citation>
    <scope>NUCLEOTIDE SEQUENCE [LARGE SCALE GENOMIC DNA]</scope>
    <source>
        <strain evidence="3">cv. AG2017</strain>
        <tissue evidence="2">Leaf</tissue>
    </source>
</reference>
<evidence type="ECO:0000256" key="1">
    <source>
        <dbReference type="SAM" id="MobiDB-lite"/>
    </source>
</evidence>
<keyword evidence="3" id="KW-1185">Reference proteome</keyword>
<sequence>MCERIGGNFIYLSFRSPFASVTHLGAAPLNLKGKSSHFATTAPKGFLQLRFVLCPVSLFETPRLWIVEAALGISGRGCPGACCGGGLVLTQITRSVPTSLAEVTHYGVLRANFNQGGPQCTSLADVVLERTSAGDAPVYVAYRGCVGANFNWGCPGVRRLPRLCWRELQLGMPRCTSLAEVVLARTSTGDAPMYVAWKCLSWVEDVRGGLDNKEDGVLGDCAVEYAIRNMGCTHGKIAFVPHTTHGVSRVDDICFRESSRHHSGVACATVLGKARGAGSHEDSKCGAEAQKLSRSPMSGRSPKVGPKPDAVNAGPKPDTRSEPDVGPEPNAVNAGSEPDGGPKPESRAEAQCRIEAQ</sequence>
<feature type="region of interest" description="Disordered" evidence="1">
    <location>
        <begin position="277"/>
        <end position="357"/>
    </location>
</feature>
<evidence type="ECO:0000313" key="3">
    <source>
        <dbReference type="Proteomes" id="UP000233551"/>
    </source>
</evidence>
<organism evidence="2 3">
    <name type="scientific">Punica granatum</name>
    <name type="common">Pomegranate</name>
    <dbReference type="NCBI Taxonomy" id="22663"/>
    <lineage>
        <taxon>Eukaryota</taxon>
        <taxon>Viridiplantae</taxon>
        <taxon>Streptophyta</taxon>
        <taxon>Embryophyta</taxon>
        <taxon>Tracheophyta</taxon>
        <taxon>Spermatophyta</taxon>
        <taxon>Magnoliopsida</taxon>
        <taxon>eudicotyledons</taxon>
        <taxon>Gunneridae</taxon>
        <taxon>Pentapetalae</taxon>
        <taxon>rosids</taxon>
        <taxon>malvids</taxon>
        <taxon>Myrtales</taxon>
        <taxon>Lythraceae</taxon>
        <taxon>Punica</taxon>
    </lineage>
</organism>
<evidence type="ECO:0000313" key="2">
    <source>
        <dbReference type="EMBL" id="PKI49258.1"/>
    </source>
</evidence>
<accession>A0A2I0IZ32</accession>
<dbReference type="Proteomes" id="UP000233551">
    <property type="component" value="Unassembled WGS sequence"/>
</dbReference>
<dbReference type="AlphaFoldDB" id="A0A2I0IZ32"/>
<proteinExistence type="predicted"/>